<dbReference type="EMBL" id="QXEV01000002">
    <property type="protein sequence ID" value="RIA78323.1"/>
    <property type="molecule type" value="Genomic_DNA"/>
</dbReference>
<evidence type="ECO:0000256" key="3">
    <source>
        <dbReference type="ARBA" id="ARBA00022605"/>
    </source>
</evidence>
<gene>
    <name evidence="9" type="primary">argB</name>
    <name evidence="11" type="ORF">EI71_00274</name>
</gene>
<sequence>MVNLEERAKILSEALPYILKYKDKIMVIKYGGNAMVDENLKRLVMEDVVMLSSLGMKVVLVHGGGPEISAMLKKINKQSEFVNGLRVTDGETMDVVTQVLAGKLNKSLVNQLNLAGGKAIGLSGVDAGMIEALPKDPKLGYVGTITEINTEVILDALTLGYIPVISTIGFDQNGNLYNINADTAAARIAGALDAEKFIAMTDIKGVLKDKDDPTTLMQTINVSEIKQLAKQGIIDGGMLPKVACCEEAIRRGVNNVVIIDGRVPHSILIEVLTDEGVGTQFK</sequence>
<comment type="caution">
    <text evidence="11">The sequence shown here is derived from an EMBL/GenBank/DDBJ whole genome shotgun (WGS) entry which is preliminary data.</text>
</comment>
<organism evidence="11 12">
    <name type="scientific">Anaeroplasma bactoclasticum</name>
    <dbReference type="NCBI Taxonomy" id="2088"/>
    <lineage>
        <taxon>Bacteria</taxon>
        <taxon>Bacillati</taxon>
        <taxon>Mycoplasmatota</taxon>
        <taxon>Mollicutes</taxon>
        <taxon>Anaeroplasmatales</taxon>
        <taxon>Anaeroplasmataceae</taxon>
        <taxon>Anaeroplasma</taxon>
    </lineage>
</organism>
<evidence type="ECO:0000256" key="5">
    <source>
        <dbReference type="ARBA" id="ARBA00022741"/>
    </source>
</evidence>
<dbReference type="InterPro" id="IPR004662">
    <property type="entry name" value="AcgluKinase_fam"/>
</dbReference>
<dbReference type="InParanoid" id="A0A397RVV8"/>
<evidence type="ECO:0000256" key="8">
    <source>
        <dbReference type="ARBA" id="ARBA00048141"/>
    </source>
</evidence>
<feature type="binding site" evidence="9">
    <location>
        <position position="178"/>
    </location>
    <ligand>
        <name>substrate</name>
    </ligand>
</feature>
<keyword evidence="3 9" id="KW-0028">Amino-acid biosynthesis</keyword>
<dbReference type="Gene3D" id="3.40.1160.10">
    <property type="entry name" value="Acetylglutamate kinase-like"/>
    <property type="match status" value="1"/>
</dbReference>
<dbReference type="InterPro" id="IPR037528">
    <property type="entry name" value="ArgB"/>
</dbReference>
<dbReference type="FunFam" id="3.40.1160.10:FF:000004">
    <property type="entry name" value="Acetylglutamate kinase"/>
    <property type="match status" value="1"/>
</dbReference>
<dbReference type="OrthoDB" id="9803155at2"/>
<dbReference type="RefSeq" id="WP_119015446.1">
    <property type="nucleotide sequence ID" value="NZ_QXEV01000002.1"/>
</dbReference>
<dbReference type="AlphaFoldDB" id="A0A397RVV8"/>
<dbReference type="UniPathway" id="UPA00068">
    <property type="reaction ID" value="UER00107"/>
</dbReference>
<dbReference type="Pfam" id="PF00696">
    <property type="entry name" value="AA_kinase"/>
    <property type="match status" value="1"/>
</dbReference>
<comment type="catalytic activity">
    <reaction evidence="8 9">
        <text>N-acetyl-L-glutamate + ATP = N-acetyl-L-glutamyl 5-phosphate + ADP</text>
        <dbReference type="Rhea" id="RHEA:14629"/>
        <dbReference type="ChEBI" id="CHEBI:30616"/>
        <dbReference type="ChEBI" id="CHEBI:44337"/>
        <dbReference type="ChEBI" id="CHEBI:57936"/>
        <dbReference type="ChEBI" id="CHEBI:456216"/>
        <dbReference type="EC" id="2.7.2.8"/>
    </reaction>
</comment>
<keyword evidence="7 9" id="KW-0067">ATP-binding</keyword>
<dbReference type="InterPro" id="IPR001057">
    <property type="entry name" value="Glu/AcGlu_kinase"/>
</dbReference>
<evidence type="ECO:0000256" key="7">
    <source>
        <dbReference type="ARBA" id="ARBA00022840"/>
    </source>
</evidence>
<reference evidence="11 12" key="1">
    <citation type="submission" date="2018-08" db="EMBL/GenBank/DDBJ databases">
        <title>Genomic Encyclopedia of Archaeal and Bacterial Type Strains, Phase II (KMG-II): from individual species to whole genera.</title>
        <authorList>
            <person name="Goeker M."/>
        </authorList>
    </citation>
    <scope>NUCLEOTIDE SEQUENCE [LARGE SCALE GENOMIC DNA]</scope>
    <source>
        <strain evidence="11 12">ATCC 27112</strain>
    </source>
</reference>
<comment type="similarity">
    <text evidence="9">Belongs to the acetylglutamate kinase family. ArgB subfamily.</text>
</comment>
<evidence type="ECO:0000313" key="12">
    <source>
        <dbReference type="Proteomes" id="UP000266506"/>
    </source>
</evidence>
<dbReference type="HAMAP" id="MF_00082">
    <property type="entry name" value="ArgB"/>
    <property type="match status" value="1"/>
</dbReference>
<dbReference type="PANTHER" id="PTHR23342">
    <property type="entry name" value="N-ACETYLGLUTAMATE SYNTHASE"/>
    <property type="match status" value="1"/>
</dbReference>
<evidence type="ECO:0000256" key="1">
    <source>
        <dbReference type="ARBA" id="ARBA00004828"/>
    </source>
</evidence>
<dbReference type="GO" id="GO:0042450">
    <property type="term" value="P:L-arginine biosynthetic process via ornithine"/>
    <property type="evidence" value="ECO:0007669"/>
    <property type="project" value="UniProtKB-UniRule"/>
</dbReference>
<dbReference type="CDD" id="cd04250">
    <property type="entry name" value="AAK_NAGK-C"/>
    <property type="match status" value="1"/>
</dbReference>
<dbReference type="GO" id="GO:0005737">
    <property type="term" value="C:cytoplasm"/>
    <property type="evidence" value="ECO:0007669"/>
    <property type="project" value="UniProtKB-SubCell"/>
</dbReference>
<evidence type="ECO:0000256" key="6">
    <source>
        <dbReference type="ARBA" id="ARBA00022777"/>
    </source>
</evidence>
<comment type="pathway">
    <text evidence="1 9">Amino-acid biosynthesis; L-arginine biosynthesis; N(2)-acetyl-L-ornithine from L-glutamate: step 2/4.</text>
</comment>
<evidence type="ECO:0000313" key="11">
    <source>
        <dbReference type="EMBL" id="RIA78323.1"/>
    </source>
</evidence>
<evidence type="ECO:0000256" key="9">
    <source>
        <dbReference type="HAMAP-Rule" id="MF_00082"/>
    </source>
</evidence>
<keyword evidence="9" id="KW-0963">Cytoplasm</keyword>
<dbReference type="Proteomes" id="UP000266506">
    <property type="component" value="Unassembled WGS sequence"/>
</dbReference>
<keyword evidence="12" id="KW-1185">Reference proteome</keyword>
<dbReference type="EC" id="2.7.2.8" evidence="9"/>
<feature type="site" description="Transition state stabilizer" evidence="9">
    <location>
        <position position="29"/>
    </location>
</feature>
<name>A0A397RVV8_9MOLU</name>
<keyword evidence="6 9" id="KW-0418">Kinase</keyword>
<keyword evidence="5 9" id="KW-0547">Nucleotide-binding</keyword>
<evidence type="ECO:0000256" key="4">
    <source>
        <dbReference type="ARBA" id="ARBA00022679"/>
    </source>
</evidence>
<dbReference type="InterPro" id="IPR001048">
    <property type="entry name" value="Asp/Glu/Uridylate_kinase"/>
</dbReference>
<dbReference type="NCBIfam" id="TIGR00761">
    <property type="entry name" value="argB"/>
    <property type="match status" value="1"/>
</dbReference>
<dbReference type="PANTHER" id="PTHR23342:SF0">
    <property type="entry name" value="N-ACETYLGLUTAMATE SYNTHASE, MITOCHONDRIAL"/>
    <property type="match status" value="1"/>
</dbReference>
<feature type="site" description="Transition state stabilizer" evidence="9">
    <location>
        <position position="241"/>
    </location>
</feature>
<dbReference type="InterPro" id="IPR036393">
    <property type="entry name" value="AceGlu_kinase-like_sf"/>
</dbReference>
<dbReference type="InterPro" id="IPR041727">
    <property type="entry name" value="NAGK-C"/>
</dbReference>
<feature type="binding site" evidence="9">
    <location>
        <begin position="64"/>
        <end position="65"/>
    </location>
    <ligand>
        <name>substrate</name>
    </ligand>
</feature>
<comment type="subcellular location">
    <subcellularLocation>
        <location evidence="9">Cytoplasm</location>
    </subcellularLocation>
</comment>
<dbReference type="GO" id="GO:0003991">
    <property type="term" value="F:acetylglutamate kinase activity"/>
    <property type="evidence" value="ECO:0007669"/>
    <property type="project" value="UniProtKB-UniRule"/>
</dbReference>
<evidence type="ECO:0000259" key="10">
    <source>
        <dbReference type="Pfam" id="PF00696"/>
    </source>
</evidence>
<accession>A0A397RVV8</accession>
<evidence type="ECO:0000256" key="2">
    <source>
        <dbReference type="ARBA" id="ARBA00022571"/>
    </source>
</evidence>
<protein>
    <recommendedName>
        <fullName evidence="9">Acetylglutamate kinase</fullName>
        <ecNumber evidence="9">2.7.2.8</ecNumber>
    </recommendedName>
    <alternativeName>
        <fullName evidence="9">N-acetyl-L-glutamate 5-phosphotransferase</fullName>
    </alternativeName>
    <alternativeName>
        <fullName evidence="9">NAG kinase</fullName>
        <shortName evidence="9">NAGK</shortName>
    </alternativeName>
</protein>
<feature type="binding site" evidence="9">
    <location>
        <position position="86"/>
    </location>
    <ligand>
        <name>substrate</name>
    </ligand>
</feature>
<proteinExistence type="inferred from homology"/>
<comment type="function">
    <text evidence="9">Catalyzes the ATP-dependent phosphorylation of N-acetyl-L-glutamate.</text>
</comment>
<dbReference type="PRINTS" id="PR00474">
    <property type="entry name" value="GLU5KINASE"/>
</dbReference>
<keyword evidence="4 9" id="KW-0808">Transferase</keyword>
<dbReference type="FunCoup" id="A0A397RVV8">
    <property type="interactions" value="334"/>
</dbReference>
<dbReference type="SUPFAM" id="SSF53633">
    <property type="entry name" value="Carbamate kinase-like"/>
    <property type="match status" value="1"/>
</dbReference>
<keyword evidence="2 9" id="KW-0055">Arginine biosynthesis</keyword>
<feature type="domain" description="Aspartate/glutamate/uridylate kinase" evidence="10">
    <location>
        <begin position="24"/>
        <end position="260"/>
    </location>
</feature>
<dbReference type="PIRSF" id="PIRSF000728">
    <property type="entry name" value="NAGK"/>
    <property type="match status" value="1"/>
</dbReference>
<dbReference type="GO" id="GO:0005524">
    <property type="term" value="F:ATP binding"/>
    <property type="evidence" value="ECO:0007669"/>
    <property type="project" value="UniProtKB-UniRule"/>
</dbReference>